<dbReference type="SUPFAM" id="SSF53756">
    <property type="entry name" value="UDP-Glycosyltransferase/glycogen phosphorylase"/>
    <property type="match status" value="1"/>
</dbReference>
<sequence>NFLKEPYVITVHDTIRYLDLKGYGIYIHHPNLRDRWYLNLDYKGIKKATRIIAVSQFTKRNLMHDLGIPDEQISVI</sequence>
<feature type="domain" description="Glycosyltransferase subfamily 4-like N-terminal" evidence="1">
    <location>
        <begin position="4"/>
        <end position="76"/>
    </location>
</feature>
<protein>
    <recommendedName>
        <fullName evidence="1">Glycosyltransferase subfamily 4-like N-terminal domain-containing protein</fullName>
    </recommendedName>
</protein>
<dbReference type="InterPro" id="IPR028098">
    <property type="entry name" value="Glyco_trans_4-like_N"/>
</dbReference>
<accession>X1S448</accession>
<organism evidence="2">
    <name type="scientific">marine sediment metagenome</name>
    <dbReference type="NCBI Taxonomy" id="412755"/>
    <lineage>
        <taxon>unclassified sequences</taxon>
        <taxon>metagenomes</taxon>
        <taxon>ecological metagenomes</taxon>
    </lineage>
</organism>
<dbReference type="EMBL" id="BARV01044700">
    <property type="protein sequence ID" value="GAI62549.1"/>
    <property type="molecule type" value="Genomic_DNA"/>
</dbReference>
<evidence type="ECO:0000313" key="2">
    <source>
        <dbReference type="EMBL" id="GAI62549.1"/>
    </source>
</evidence>
<evidence type="ECO:0000259" key="1">
    <source>
        <dbReference type="Pfam" id="PF13439"/>
    </source>
</evidence>
<dbReference type="Gene3D" id="3.40.50.2000">
    <property type="entry name" value="Glycogen Phosphorylase B"/>
    <property type="match status" value="1"/>
</dbReference>
<reference evidence="2" key="1">
    <citation type="journal article" date="2014" name="Front. Microbiol.">
        <title>High frequency of phylogenetically diverse reductive dehalogenase-homologous genes in deep subseafloor sedimentary metagenomes.</title>
        <authorList>
            <person name="Kawai M."/>
            <person name="Futagami T."/>
            <person name="Toyoda A."/>
            <person name="Takaki Y."/>
            <person name="Nishi S."/>
            <person name="Hori S."/>
            <person name="Arai W."/>
            <person name="Tsubouchi T."/>
            <person name="Morono Y."/>
            <person name="Uchiyama I."/>
            <person name="Ito T."/>
            <person name="Fujiyama A."/>
            <person name="Inagaki F."/>
            <person name="Takami H."/>
        </authorList>
    </citation>
    <scope>NUCLEOTIDE SEQUENCE</scope>
    <source>
        <strain evidence="2">Expedition CK06-06</strain>
    </source>
</reference>
<proteinExistence type="predicted"/>
<dbReference type="Pfam" id="PF13439">
    <property type="entry name" value="Glyco_transf_4"/>
    <property type="match status" value="1"/>
</dbReference>
<feature type="non-terminal residue" evidence="2">
    <location>
        <position position="1"/>
    </location>
</feature>
<feature type="non-terminal residue" evidence="2">
    <location>
        <position position="76"/>
    </location>
</feature>
<comment type="caution">
    <text evidence="2">The sequence shown here is derived from an EMBL/GenBank/DDBJ whole genome shotgun (WGS) entry which is preliminary data.</text>
</comment>
<dbReference type="AlphaFoldDB" id="X1S448"/>
<name>X1S448_9ZZZZ</name>
<gene>
    <name evidence="2" type="ORF">S06H3_65981</name>
</gene>